<dbReference type="RefSeq" id="WP_063555411.1">
    <property type="nucleotide sequence ID" value="NZ_LITT01000019.1"/>
</dbReference>
<reference evidence="1 2" key="1">
    <citation type="journal article" date="2015" name="Biotechnol. Bioeng.">
        <title>Genome sequence and phenotypic characterization of Caulobacter segnis.</title>
        <authorList>
            <person name="Patel S."/>
            <person name="Fletcher B."/>
            <person name="Scott D.C."/>
            <person name="Ely B."/>
        </authorList>
    </citation>
    <scope>NUCLEOTIDE SEQUENCE [LARGE SCALE GENOMIC DNA]</scope>
    <source>
        <strain evidence="1 2">ERI-2</strain>
    </source>
</reference>
<dbReference type="Proteomes" id="UP000077407">
    <property type="component" value="Unassembled WGS sequence"/>
</dbReference>
<protein>
    <submittedName>
        <fullName evidence="1">Uncharacterized protein</fullName>
    </submittedName>
</protein>
<dbReference type="PATRIC" id="fig|1538.10.peg.2371"/>
<name>A0A168PJ82_9CLOT</name>
<evidence type="ECO:0000313" key="2">
    <source>
        <dbReference type="Proteomes" id="UP000077407"/>
    </source>
</evidence>
<dbReference type="OrthoDB" id="2088333at2"/>
<dbReference type="AlphaFoldDB" id="A0A168PJ82"/>
<accession>A0A168PJ82</accession>
<sequence length="486" mass="58814">MNFRDLVEKIYKNKESEVNKKGIEDADRTKFSKKSIKKRLEKIYNNLEDKDNFLSRFPIQIYNEEIKLKLIEYIFNKIECCGQRQIIHNINRKILGKGKKTTIDIDYKKFYSYYKDSDNSNDENAYLSSYERFININRGVIRLNHNIIDKINEVIFYNSQVYKEIRTENNILKAMGIKKTRQNALNEVKAYTKLIYDSWIQALIYIIITNKEILNKNDIIDELLTLQNNMVERLKEVEKENINKYSKMQFNKEDEKLIFDYAIERFDIFVMWMEESSYCTEYVDILKNLEKEMKENQDMFRPIKKEFETTKHMRIADSDKLKNIICEGQKVYQYKQKLEETKKAINIFKKYGGRNIDEKNVRDLKVFFREIYMNDNKYSKRSKKAIGIMRDYYAQLDSKKIEVEVFEKNLDYIFIREKINRGFFRENDLSYVYILKNEIQKNAINLFLELYKLYDETLILEWCNRLNSILFNNLICLLNEKAKFLV</sequence>
<organism evidence="1 2">
    <name type="scientific">Clostridium ljungdahlii</name>
    <dbReference type="NCBI Taxonomy" id="1538"/>
    <lineage>
        <taxon>Bacteria</taxon>
        <taxon>Bacillati</taxon>
        <taxon>Bacillota</taxon>
        <taxon>Clostridia</taxon>
        <taxon>Eubacteriales</taxon>
        <taxon>Clostridiaceae</taxon>
        <taxon>Clostridium</taxon>
    </lineage>
</organism>
<gene>
    <name evidence="1" type="ORF">WY13_01926</name>
</gene>
<proteinExistence type="predicted"/>
<dbReference type="EMBL" id="LITT01000019">
    <property type="protein sequence ID" value="OAA87811.1"/>
    <property type="molecule type" value="Genomic_DNA"/>
</dbReference>
<evidence type="ECO:0000313" key="1">
    <source>
        <dbReference type="EMBL" id="OAA87811.1"/>
    </source>
</evidence>
<comment type="caution">
    <text evidence="1">The sequence shown here is derived from an EMBL/GenBank/DDBJ whole genome shotgun (WGS) entry which is preliminary data.</text>
</comment>